<feature type="region of interest" description="Disordered" evidence="1">
    <location>
        <begin position="77"/>
        <end position="98"/>
    </location>
</feature>
<name>A0A235F4I1_9BACL</name>
<reference evidence="2 3" key="1">
    <citation type="submission" date="2017-07" db="EMBL/GenBank/DDBJ databases">
        <title>Fictibacillus sp. nov. GDSW-R2A3 Genome sequencing and assembly.</title>
        <authorList>
            <person name="Mayilraj S."/>
        </authorList>
    </citation>
    <scope>NUCLEOTIDE SEQUENCE [LARGE SCALE GENOMIC DNA]</scope>
    <source>
        <strain evidence="2 3">GDSW-R2A3</strain>
    </source>
</reference>
<sequence length="98" mass="10975">MKATKDIHQTNDEVKEAGKYICAEGEMKELKEGDKFPVCPKTNVPTTWRHANHEHKTGDKVTEAGEYVDNDGEHITLQQGDLFPDCPKSGQPTGWKHA</sequence>
<protein>
    <recommendedName>
        <fullName evidence="4">YjzC family protein</fullName>
    </recommendedName>
</protein>
<dbReference type="EMBL" id="NOII01000050">
    <property type="protein sequence ID" value="OYD56114.1"/>
    <property type="molecule type" value="Genomic_DNA"/>
</dbReference>
<evidence type="ECO:0000313" key="3">
    <source>
        <dbReference type="Proteomes" id="UP000215059"/>
    </source>
</evidence>
<dbReference type="Proteomes" id="UP000215059">
    <property type="component" value="Unassembled WGS sequence"/>
</dbReference>
<dbReference type="OrthoDB" id="2622097at2"/>
<evidence type="ECO:0008006" key="4">
    <source>
        <dbReference type="Google" id="ProtNLM"/>
    </source>
</evidence>
<evidence type="ECO:0000313" key="2">
    <source>
        <dbReference type="EMBL" id="OYD56114.1"/>
    </source>
</evidence>
<feature type="region of interest" description="Disordered" evidence="1">
    <location>
        <begin position="35"/>
        <end position="61"/>
    </location>
</feature>
<dbReference type="RefSeq" id="WP_094254126.1">
    <property type="nucleotide sequence ID" value="NZ_JBHLXL010000001.1"/>
</dbReference>
<dbReference type="AlphaFoldDB" id="A0A235F4I1"/>
<evidence type="ECO:0000256" key="1">
    <source>
        <dbReference type="SAM" id="MobiDB-lite"/>
    </source>
</evidence>
<keyword evidence="3" id="KW-1185">Reference proteome</keyword>
<accession>A0A235F4I1</accession>
<organism evidence="2 3">
    <name type="scientific">Fictibacillus aquaticus</name>
    <dbReference type="NCBI Taxonomy" id="2021314"/>
    <lineage>
        <taxon>Bacteria</taxon>
        <taxon>Bacillati</taxon>
        <taxon>Bacillota</taxon>
        <taxon>Bacilli</taxon>
        <taxon>Bacillales</taxon>
        <taxon>Fictibacillaceae</taxon>
        <taxon>Fictibacillus</taxon>
    </lineage>
</organism>
<comment type="caution">
    <text evidence="2">The sequence shown here is derived from an EMBL/GenBank/DDBJ whole genome shotgun (WGS) entry which is preliminary data.</text>
</comment>
<gene>
    <name evidence="2" type="ORF">CGZ90_19250</name>
</gene>
<proteinExistence type="predicted"/>